<feature type="compositionally biased region" description="Basic residues" evidence="1">
    <location>
        <begin position="25"/>
        <end position="48"/>
    </location>
</feature>
<feature type="region of interest" description="Disordered" evidence="1">
    <location>
        <begin position="23"/>
        <end position="53"/>
    </location>
</feature>
<protein>
    <recommendedName>
        <fullName evidence="4">START domain-containing protein</fullName>
    </recommendedName>
</protein>
<feature type="compositionally biased region" description="Basic and acidic residues" evidence="1">
    <location>
        <begin position="220"/>
        <end position="241"/>
    </location>
</feature>
<feature type="compositionally biased region" description="Polar residues" evidence="1">
    <location>
        <begin position="326"/>
        <end position="337"/>
    </location>
</feature>
<accession>A0A1C3KBF1</accession>
<evidence type="ECO:0000313" key="3">
    <source>
        <dbReference type="Proteomes" id="UP000219799"/>
    </source>
</evidence>
<dbReference type="AlphaFoldDB" id="A0A1C3KBF1"/>
<dbReference type="Proteomes" id="UP000219799">
    <property type="component" value="Chromosome 7"/>
</dbReference>
<evidence type="ECO:0000256" key="1">
    <source>
        <dbReference type="SAM" id="MobiDB-lite"/>
    </source>
</evidence>
<dbReference type="VEuPathDB" id="PlasmoDB:PmUG01_07022700"/>
<feature type="compositionally biased region" description="Basic and acidic residues" evidence="1">
    <location>
        <begin position="281"/>
        <end position="304"/>
    </location>
</feature>
<sequence>MNVAIEKVSKGVKCEFAQKKETYVKKKKRKNSESKRKKTPSTIKHHKKKDDNISNNLVESDCKYKENYDDIPDDQINTTYDDCTKNDDSKNDTETTSNEDSFFKTEMNSCDMQQLFYGLWHYVNCANEKGFENDEVKNLELTENSNSFFSNDKILLCNKYNFFKDEQHNGGNSEETSSDKRKWSNLSCWNNDSDIKWKHCMVCARRNGSLEELNVSINNDSKEDNNNNNKHNESTNNKHNESTNISSADNSQQNLGDPLAYTESSEKNKEQQDNGISMDRSNNKENEIYGEDKGWDLNSKDKSNKTGNNCNDKTTTNNDNGDNANVSSCSASKDSNIKLKSSPSIVDKNVIFIQIQNFSQKIDEYISDERIFTAQKLIEHVKKYVEYYIEYFKKINDNETVEKLMKYYDEELTDKNINYNINNLKVNILFYFLSFFRLNDMSNMLKDYSYYFSLDPINKTNSETTSGLLENNNSTKHSGDTFMNRKSSIQSCFASDFGIEEGGGPSNSSANYSGIEMCRRASMLNTTLSSKDLKKEENCNYKADKKEQEQQNTNRNSTSSNMDDQTNKSNDSNNAKDKENRNIYFYQTNSLINSKKFDERELNEDFSTIVDKVYHQHYNNSNFINYRRRSFSKKSVVGETTVSRKGSNLHMVKIIKKYSRKLKNFRRAKQNKEGWIKENDKYFDLWHSVDSENNITIHIRAKLSYDVKKILSILSETELSTNWAPFLTSANKIKHLSKSSALISQMYEYPIIGKKESLMYCLGANSLEELGCIILCCKAPPEMKKDISFYQDMCEQLNINKDGEILKVNEIPVKFRKTKSEVTFFDCKLPEPIPKIDRHRSAILCFLLYPVND</sequence>
<feature type="compositionally biased region" description="Polar residues" evidence="1">
    <location>
        <begin position="245"/>
        <end position="255"/>
    </location>
</feature>
<evidence type="ECO:0008006" key="4">
    <source>
        <dbReference type="Google" id="ProtNLM"/>
    </source>
</evidence>
<dbReference type="EMBL" id="LT594495">
    <property type="protein sequence ID" value="SBT70887.1"/>
    <property type="molecule type" value="Genomic_DNA"/>
</dbReference>
<feature type="compositionally biased region" description="Low complexity" evidence="1">
    <location>
        <begin position="305"/>
        <end position="325"/>
    </location>
</feature>
<name>A0A1C3KBF1_PLAMA</name>
<evidence type="ECO:0000313" key="2">
    <source>
        <dbReference type="EMBL" id="SBT70887.1"/>
    </source>
</evidence>
<reference evidence="2 3" key="1">
    <citation type="submission" date="2016-06" db="EMBL/GenBank/DDBJ databases">
        <authorList>
            <consortium name="Pathogen Informatics"/>
        </authorList>
    </citation>
    <scope>NUCLEOTIDE SEQUENCE [LARGE SCALE GENOMIC DNA]</scope>
    <source>
        <strain evidence="2">PmlGA01</strain>
    </source>
</reference>
<gene>
    <name evidence="2" type="primary">PmlGA01_070013400</name>
    <name evidence="2" type="ORF">PMLGA01_070013400</name>
</gene>
<feature type="compositionally biased region" description="Low complexity" evidence="1">
    <location>
        <begin position="550"/>
        <end position="573"/>
    </location>
</feature>
<feature type="region of interest" description="Disordered" evidence="1">
    <location>
        <begin position="541"/>
        <end position="580"/>
    </location>
</feature>
<feature type="region of interest" description="Disordered" evidence="1">
    <location>
        <begin position="217"/>
        <end position="337"/>
    </location>
</feature>
<proteinExistence type="predicted"/>
<organism evidence="2 3">
    <name type="scientific">Plasmodium malariae</name>
    <dbReference type="NCBI Taxonomy" id="5858"/>
    <lineage>
        <taxon>Eukaryota</taxon>
        <taxon>Sar</taxon>
        <taxon>Alveolata</taxon>
        <taxon>Apicomplexa</taxon>
        <taxon>Aconoidasida</taxon>
        <taxon>Haemosporida</taxon>
        <taxon>Plasmodiidae</taxon>
        <taxon>Plasmodium</taxon>
        <taxon>Plasmodium (Plasmodium)</taxon>
    </lineage>
</organism>